<evidence type="ECO:0000313" key="1">
    <source>
        <dbReference type="EMBL" id="AFZ25105.1"/>
    </source>
</evidence>
<dbReference type="AlphaFoldDB" id="K9WXM3"/>
<dbReference type="Proteomes" id="UP000010475">
    <property type="component" value="Chromosome"/>
</dbReference>
<reference evidence="1 2" key="1">
    <citation type="submission" date="2012-06" db="EMBL/GenBank/DDBJ databases">
        <title>Finished chromosome of genome of Cylindrospermum stagnale PCC 7417.</title>
        <authorList>
            <consortium name="US DOE Joint Genome Institute"/>
            <person name="Gugger M."/>
            <person name="Coursin T."/>
            <person name="Rippka R."/>
            <person name="Tandeau De Marsac N."/>
            <person name="Huntemann M."/>
            <person name="Wei C.-L."/>
            <person name="Han J."/>
            <person name="Detter J.C."/>
            <person name="Han C."/>
            <person name="Tapia R."/>
            <person name="Chen A."/>
            <person name="Kyrpides N."/>
            <person name="Mavromatis K."/>
            <person name="Markowitz V."/>
            <person name="Szeto E."/>
            <person name="Ivanova N."/>
            <person name="Pagani I."/>
            <person name="Pati A."/>
            <person name="Goodwin L."/>
            <person name="Nordberg H.P."/>
            <person name="Cantor M.N."/>
            <person name="Hua S.X."/>
            <person name="Woyke T."/>
            <person name="Kerfeld C.A."/>
        </authorList>
    </citation>
    <scope>NUCLEOTIDE SEQUENCE [LARGE SCALE GENOMIC DNA]</scope>
    <source>
        <strain evidence="1 2">PCC 7417</strain>
    </source>
</reference>
<dbReference type="STRING" id="56107.Cylst_2933"/>
<dbReference type="KEGG" id="csg:Cylst_2933"/>
<proteinExistence type="predicted"/>
<protein>
    <submittedName>
        <fullName evidence="1">Uncharacterized protein</fullName>
    </submittedName>
</protein>
<keyword evidence="2" id="KW-1185">Reference proteome</keyword>
<gene>
    <name evidence="1" type="ORF">Cylst_2933</name>
</gene>
<organism evidence="1 2">
    <name type="scientific">Cylindrospermum stagnale PCC 7417</name>
    <dbReference type="NCBI Taxonomy" id="56107"/>
    <lineage>
        <taxon>Bacteria</taxon>
        <taxon>Bacillati</taxon>
        <taxon>Cyanobacteriota</taxon>
        <taxon>Cyanophyceae</taxon>
        <taxon>Nostocales</taxon>
        <taxon>Nostocaceae</taxon>
        <taxon>Cylindrospermum</taxon>
    </lineage>
</organism>
<name>K9WXM3_9NOST</name>
<dbReference type="EMBL" id="CP003642">
    <property type="protein sequence ID" value="AFZ25105.1"/>
    <property type="molecule type" value="Genomic_DNA"/>
</dbReference>
<evidence type="ECO:0000313" key="2">
    <source>
        <dbReference type="Proteomes" id="UP000010475"/>
    </source>
</evidence>
<dbReference type="HOGENOM" id="CLU_3288347_0_0_3"/>
<sequence length="40" mass="4581">MMFIIGEIKPKSYMGADLEQLVIFEQVAFKTTQIFASQIN</sequence>
<accession>K9WXM3</accession>